<organism evidence="1 2">
    <name type="scientific">Endobacterium cereale</name>
    <dbReference type="NCBI Taxonomy" id="2663029"/>
    <lineage>
        <taxon>Bacteria</taxon>
        <taxon>Pseudomonadati</taxon>
        <taxon>Pseudomonadota</taxon>
        <taxon>Alphaproteobacteria</taxon>
        <taxon>Hyphomicrobiales</taxon>
        <taxon>Rhizobiaceae</taxon>
        <taxon>Endobacterium</taxon>
    </lineage>
</organism>
<name>A0A6A8A1S7_9HYPH</name>
<evidence type="ECO:0000313" key="1">
    <source>
        <dbReference type="EMBL" id="MQY44529.1"/>
    </source>
</evidence>
<proteinExistence type="predicted"/>
<dbReference type="AlphaFoldDB" id="A0A6A8A1S7"/>
<dbReference type="Proteomes" id="UP000435138">
    <property type="component" value="Unassembled WGS sequence"/>
</dbReference>
<gene>
    <name evidence="1" type="ORF">GAO09_00370</name>
</gene>
<evidence type="ECO:0000313" key="2">
    <source>
        <dbReference type="Proteomes" id="UP000435138"/>
    </source>
</evidence>
<accession>A0A6A8A1S7</accession>
<protein>
    <submittedName>
        <fullName evidence="1">Uncharacterized protein</fullName>
    </submittedName>
</protein>
<reference evidence="1 2" key="1">
    <citation type="submission" date="2019-11" db="EMBL/GenBank/DDBJ databases">
        <title>Genome analysis of Rhizobacterium cereale a novel genus and species isolated from maize roots in North Spain.</title>
        <authorList>
            <person name="Menendez E."/>
            <person name="Flores-Felix J.D."/>
            <person name="Ramirez-Bahena M.-H."/>
            <person name="Igual J.M."/>
            <person name="Garcia-Fraile P."/>
            <person name="Peix A."/>
            <person name="Velazquez E."/>
        </authorList>
    </citation>
    <scope>NUCLEOTIDE SEQUENCE [LARGE SCALE GENOMIC DNA]</scope>
    <source>
        <strain evidence="1 2">RZME27</strain>
    </source>
</reference>
<dbReference type="EMBL" id="WIXI01000022">
    <property type="protein sequence ID" value="MQY44529.1"/>
    <property type="molecule type" value="Genomic_DNA"/>
</dbReference>
<comment type="caution">
    <text evidence="1">The sequence shown here is derived from an EMBL/GenBank/DDBJ whole genome shotgun (WGS) entry which is preliminary data.</text>
</comment>
<sequence length="80" mass="8763">MREEQIPEFVERVAATGCDITAVAGGYIVGDSDLSDGDYEIAAPKLEAIMQDLGSRDHLLQEIVDYLVSTGRVYPPRVVH</sequence>
<keyword evidence="2" id="KW-1185">Reference proteome</keyword>